<feature type="transmembrane region" description="Helical" evidence="2">
    <location>
        <begin position="675"/>
        <end position="696"/>
    </location>
</feature>
<sequence>MSTTEKPTLAPSAELEQLVAEADTGGRKPTGITATVITAVAIAWSLFQIWYASPLPFTLGFGILNDTEARAIHLGLGLFLAFMAYPAFKSSPRRYVPVADWALALIGAFAGAYLFLFYRELATRPGQPITLDLVTAGIGILLLLEATRRALGLPMVIVALVFVTYTFAGPYMPDVLQHKGASISKFLQHQWLTTEGVFGIALGVSTSFVFLFVLFGTLLEKAGAGNWMMQISIALLGHLRGGPAKVAVVSSALNGVVSGSSVSNVVSGGIFTIPLMKRTGLSGVKAGAIEAASSINGQIMPPVMGAAAFLMVEYVGIPYSQIVTHAFLPAIASYLALLYIVHLEALKIGARPIPREAMPAKVRLLRTGLGLSGSIVVLCLLYYGVLGAQAAFGASAPWMLSAAALVIYVASVAYAARFPDLELDDPNTPIITLPRAWEVTRTGLDFLIPLVVLLWCLMVEEMSPGLSAFWATVAIIGIVATRRPLLALFRNESIPAAASAAMADLLDGLALGARNMIGIAIATATAGIVVGTVTLTGLGLMMTEFVEFISGGNVIIMLCLIALISLVLGMGIPTTANYILVATLMAPVVVELGAQAGLAIPLIAVHLFVFYFGIMADITPPVGLAAFAAAAISREDPIATGFQGALYSLRTAILPFVFIFNPAMLLIGVESWADTILVIVVNMAAILIFSAATMNYFVTRSRLWESAVLLLVCFALFRPDWWLNQIHPATVELPASELLNQVAQAPADRRIAFVVEGMTIEGDDVRKTVSLNLGEPKPTPQERLRAAGLTVAGLGNQVTISNVAFGSYAKRIGLEPGFQIVGVLQPAPGRPSTIWVFLPAFALVGAIAWLQRRRVRAGRQPASPTGMAAGRAA</sequence>
<keyword evidence="1" id="KW-1003">Cell membrane</keyword>
<dbReference type="OrthoDB" id="9759894at2"/>
<keyword evidence="2" id="KW-0812">Transmembrane</keyword>
<feature type="transmembrane region" description="Helical" evidence="2">
    <location>
        <begin position="151"/>
        <end position="168"/>
    </location>
</feature>
<feature type="transmembrane region" description="Helical" evidence="2">
    <location>
        <begin position="548"/>
        <end position="571"/>
    </location>
</feature>
<reference evidence="4 5" key="1">
    <citation type="submission" date="2018-07" db="EMBL/GenBank/DDBJ databases">
        <title>Genomic Encyclopedia of Type Strains, Phase IV (KMG-IV): sequencing the most valuable type-strain genomes for metagenomic binning, comparative biology and taxonomic classification.</title>
        <authorList>
            <person name="Goeker M."/>
        </authorList>
    </citation>
    <scope>NUCLEOTIDE SEQUENCE [LARGE SCALE GENOMIC DNA]</scope>
    <source>
        <strain evidence="4 5">DSM 14364</strain>
    </source>
</reference>
<feature type="transmembrane region" description="Helical" evidence="2">
    <location>
        <begin position="95"/>
        <end position="116"/>
    </location>
</feature>
<feature type="transmembrane region" description="Helical" evidence="2">
    <location>
        <begin position="364"/>
        <end position="386"/>
    </location>
</feature>
<keyword evidence="1" id="KW-0813">Transport</keyword>
<evidence type="ECO:0000256" key="2">
    <source>
        <dbReference type="SAM" id="Phobius"/>
    </source>
</evidence>
<dbReference type="Proteomes" id="UP000254925">
    <property type="component" value="Unassembled WGS sequence"/>
</dbReference>
<name>A0A370HVV1_9HYPH</name>
<feature type="transmembrane region" description="Helical" evidence="2">
    <location>
        <begin position="609"/>
        <end position="632"/>
    </location>
</feature>
<keyword evidence="5" id="KW-1185">Reference proteome</keyword>
<feature type="transmembrane region" description="Helical" evidence="2">
    <location>
        <begin position="703"/>
        <end position="723"/>
    </location>
</feature>
<feature type="transmembrane region" description="Helical" evidence="2">
    <location>
        <begin position="832"/>
        <end position="850"/>
    </location>
</feature>
<comment type="function">
    <text evidence="1">Part of the tripartite ATP-independent periplasmic (TRAP) transport system.</text>
</comment>
<feature type="transmembrane region" description="Helical" evidence="2">
    <location>
        <begin position="644"/>
        <end position="669"/>
    </location>
</feature>
<evidence type="ECO:0000259" key="3">
    <source>
        <dbReference type="Pfam" id="PF06808"/>
    </source>
</evidence>
<feature type="transmembrane region" description="Helical" evidence="2">
    <location>
        <begin position="128"/>
        <end position="144"/>
    </location>
</feature>
<dbReference type="InterPro" id="IPR010656">
    <property type="entry name" value="DctM"/>
</dbReference>
<feature type="transmembrane region" description="Helical" evidence="2">
    <location>
        <begin position="197"/>
        <end position="219"/>
    </location>
</feature>
<feature type="transmembrane region" description="Helical" evidence="2">
    <location>
        <begin position="578"/>
        <end position="603"/>
    </location>
</feature>
<protein>
    <submittedName>
        <fullName evidence="4">TRAP transporter 4TM/12TM fusion protein</fullName>
    </submittedName>
</protein>
<feature type="transmembrane region" description="Helical" evidence="2">
    <location>
        <begin position="32"/>
        <end position="51"/>
    </location>
</feature>
<evidence type="ECO:0000313" key="5">
    <source>
        <dbReference type="Proteomes" id="UP000254925"/>
    </source>
</evidence>
<dbReference type="GO" id="GO:0022857">
    <property type="term" value="F:transmembrane transporter activity"/>
    <property type="evidence" value="ECO:0007669"/>
    <property type="project" value="UniProtKB-UniRule"/>
</dbReference>
<dbReference type="InterPro" id="IPR021814">
    <property type="entry name" value="DUF3394"/>
</dbReference>
<keyword evidence="1" id="KW-0997">Cell inner membrane</keyword>
<feature type="domain" description="TRAP C4-dicarboxylate transport system permease DctM subunit" evidence="3">
    <location>
        <begin position="138"/>
        <end position="405"/>
    </location>
</feature>
<dbReference type="AlphaFoldDB" id="A0A370HVV1"/>
<keyword evidence="2" id="KW-0472">Membrane</keyword>
<feature type="transmembrane region" description="Helical" evidence="2">
    <location>
        <begin position="398"/>
        <end position="418"/>
    </location>
</feature>
<gene>
    <name evidence="4" type="ORF">DES45_101914</name>
</gene>
<evidence type="ECO:0000313" key="4">
    <source>
        <dbReference type="EMBL" id="RDI62643.1"/>
    </source>
</evidence>
<feature type="transmembrane region" description="Helical" evidence="2">
    <location>
        <begin position="519"/>
        <end position="542"/>
    </location>
</feature>
<dbReference type="InterPro" id="IPR011853">
    <property type="entry name" value="TRAP_DctM-Dct_fused"/>
</dbReference>
<comment type="caution">
    <text evidence="4">The sequence shown here is derived from an EMBL/GenBank/DDBJ whole genome shotgun (WGS) entry which is preliminary data.</text>
</comment>
<evidence type="ECO:0000256" key="1">
    <source>
        <dbReference type="RuleBase" id="RU369079"/>
    </source>
</evidence>
<feature type="transmembrane region" description="Helical" evidence="2">
    <location>
        <begin position="299"/>
        <end position="317"/>
    </location>
</feature>
<organism evidence="4 5">
    <name type="scientific">Microvirga subterranea</name>
    <dbReference type="NCBI Taxonomy" id="186651"/>
    <lineage>
        <taxon>Bacteria</taxon>
        <taxon>Pseudomonadati</taxon>
        <taxon>Pseudomonadota</taxon>
        <taxon>Alphaproteobacteria</taxon>
        <taxon>Hyphomicrobiales</taxon>
        <taxon>Methylobacteriaceae</taxon>
        <taxon>Microvirga</taxon>
    </lineage>
</organism>
<dbReference type="Pfam" id="PF11874">
    <property type="entry name" value="DUF3394"/>
    <property type="match status" value="1"/>
</dbReference>
<dbReference type="PANTHER" id="PTHR43849:SF2">
    <property type="entry name" value="BLL3936 PROTEIN"/>
    <property type="match status" value="1"/>
</dbReference>
<dbReference type="NCBIfam" id="TIGR02123">
    <property type="entry name" value="TRAP_fused"/>
    <property type="match status" value="1"/>
</dbReference>
<dbReference type="Pfam" id="PF06808">
    <property type="entry name" value="DctM"/>
    <property type="match status" value="1"/>
</dbReference>
<accession>A0A370HVV1</accession>
<feature type="transmembrane region" description="Helical" evidence="2">
    <location>
        <begin position="323"/>
        <end position="343"/>
    </location>
</feature>
<keyword evidence="2" id="KW-1133">Transmembrane helix</keyword>
<proteinExistence type="predicted"/>
<dbReference type="GO" id="GO:0005886">
    <property type="term" value="C:plasma membrane"/>
    <property type="evidence" value="ECO:0007669"/>
    <property type="project" value="UniProtKB-SubCell"/>
</dbReference>
<dbReference type="EMBL" id="QQBB01000001">
    <property type="protein sequence ID" value="RDI62643.1"/>
    <property type="molecule type" value="Genomic_DNA"/>
</dbReference>
<comment type="subcellular location">
    <subcellularLocation>
        <location evidence="1">Cell inner membrane</location>
        <topology evidence="1">Multi-pass membrane protein</topology>
    </subcellularLocation>
</comment>
<dbReference type="PANTHER" id="PTHR43849">
    <property type="entry name" value="BLL3936 PROTEIN"/>
    <property type="match status" value="1"/>
</dbReference>
<feature type="transmembrane region" description="Helical" evidence="2">
    <location>
        <begin position="71"/>
        <end position="88"/>
    </location>
</feature>